<keyword evidence="1" id="KW-0732">Signal</keyword>
<feature type="chain" id="PRO_5009906598" description="Secreted protein" evidence="1">
    <location>
        <begin position="20"/>
        <end position="107"/>
    </location>
</feature>
<name>A0A1M4MY13_9RHOB</name>
<feature type="signal peptide" evidence="1">
    <location>
        <begin position="1"/>
        <end position="19"/>
    </location>
</feature>
<gene>
    <name evidence="2" type="ORF">KARMA_1662</name>
</gene>
<dbReference type="RefSeq" id="WP_072706093.1">
    <property type="nucleotide sequence ID" value="NZ_FMJB01000046.1"/>
</dbReference>
<dbReference type="AlphaFoldDB" id="A0A1M4MY13"/>
<proteinExistence type="predicted"/>
<dbReference type="Proteomes" id="UP000184085">
    <property type="component" value="Unassembled WGS sequence"/>
</dbReference>
<dbReference type="PROSITE" id="PS51257">
    <property type="entry name" value="PROKAR_LIPOPROTEIN"/>
    <property type="match status" value="1"/>
</dbReference>
<accession>A0A1M4MY13</accession>
<protein>
    <recommendedName>
        <fullName evidence="4">Secreted protein</fullName>
    </recommendedName>
</protein>
<sequence>MRGLTATLLISALALSACGKDPYEYAGSNHRAKVKSARSDRAVMVIPTKRVSDGLEGAKAAAEFEATRHCIHYFGTSDINWTVGPDTADDQLPIDGEVVTFSGECAA</sequence>
<keyword evidence="3" id="KW-1185">Reference proteome</keyword>
<reference evidence="3" key="1">
    <citation type="submission" date="2016-09" db="EMBL/GenBank/DDBJ databases">
        <authorList>
            <person name="Wibberg D."/>
        </authorList>
    </citation>
    <scope>NUCLEOTIDE SEQUENCE [LARGE SCALE GENOMIC DNA]</scope>
</reference>
<organism evidence="2 3">
    <name type="scientific">Donghicola eburneus</name>
    <dbReference type="NCBI Taxonomy" id="393278"/>
    <lineage>
        <taxon>Bacteria</taxon>
        <taxon>Pseudomonadati</taxon>
        <taxon>Pseudomonadota</taxon>
        <taxon>Alphaproteobacteria</taxon>
        <taxon>Rhodobacterales</taxon>
        <taxon>Roseobacteraceae</taxon>
        <taxon>Donghicola</taxon>
    </lineage>
</organism>
<dbReference type="EMBL" id="FMJB01000046">
    <property type="protein sequence ID" value="SCM67463.1"/>
    <property type="molecule type" value="Genomic_DNA"/>
</dbReference>
<evidence type="ECO:0000256" key="1">
    <source>
        <dbReference type="SAM" id="SignalP"/>
    </source>
</evidence>
<evidence type="ECO:0000313" key="3">
    <source>
        <dbReference type="Proteomes" id="UP000184085"/>
    </source>
</evidence>
<evidence type="ECO:0000313" key="2">
    <source>
        <dbReference type="EMBL" id="SCM67463.1"/>
    </source>
</evidence>
<evidence type="ECO:0008006" key="4">
    <source>
        <dbReference type="Google" id="ProtNLM"/>
    </source>
</evidence>